<dbReference type="Pfam" id="PF14418">
    <property type="entry name" value="OHA"/>
    <property type="match status" value="1"/>
</dbReference>
<dbReference type="InterPro" id="IPR024768">
    <property type="entry name" value="Marf1"/>
</dbReference>
<dbReference type="Pfam" id="PF01936">
    <property type="entry name" value="NYN"/>
    <property type="match status" value="1"/>
</dbReference>
<dbReference type="KEGG" id="egu:105061502"/>
<keyword evidence="5" id="KW-1185">Reference proteome</keyword>
<feature type="compositionally biased region" description="Polar residues" evidence="1">
    <location>
        <begin position="283"/>
        <end position="296"/>
    </location>
</feature>
<dbReference type="InterPro" id="IPR056042">
    <property type="entry name" value="DUF7625"/>
</dbReference>
<dbReference type="InterPro" id="IPR025677">
    <property type="entry name" value="OST-HTH-assoc_dom"/>
</dbReference>
<gene>
    <name evidence="6" type="primary">LOC105061502</name>
</gene>
<proteinExistence type="predicted"/>
<evidence type="ECO:0000259" key="2">
    <source>
        <dbReference type="Pfam" id="PF01936"/>
    </source>
</evidence>
<organism evidence="5 6">
    <name type="scientific">Elaeis guineensis var. tenera</name>
    <name type="common">Oil palm</name>
    <dbReference type="NCBI Taxonomy" id="51953"/>
    <lineage>
        <taxon>Eukaryota</taxon>
        <taxon>Viridiplantae</taxon>
        <taxon>Streptophyta</taxon>
        <taxon>Embryophyta</taxon>
        <taxon>Tracheophyta</taxon>
        <taxon>Spermatophyta</taxon>
        <taxon>Magnoliopsida</taxon>
        <taxon>Liliopsida</taxon>
        <taxon>Arecaceae</taxon>
        <taxon>Arecoideae</taxon>
        <taxon>Cocoseae</taxon>
        <taxon>Elaeidinae</taxon>
        <taxon>Elaeis</taxon>
    </lineage>
</organism>
<feature type="region of interest" description="Disordered" evidence="1">
    <location>
        <begin position="174"/>
        <end position="332"/>
    </location>
</feature>
<feature type="compositionally biased region" description="Low complexity" evidence="1">
    <location>
        <begin position="418"/>
        <end position="432"/>
    </location>
</feature>
<evidence type="ECO:0000313" key="5">
    <source>
        <dbReference type="Proteomes" id="UP000504607"/>
    </source>
</evidence>
<dbReference type="PANTHER" id="PTHR14379">
    <property type="entry name" value="LIMKAIN B LKAP"/>
    <property type="match status" value="1"/>
</dbReference>
<reference evidence="6" key="1">
    <citation type="submission" date="2025-08" db="UniProtKB">
        <authorList>
            <consortium name="RefSeq"/>
        </authorList>
    </citation>
    <scope>IDENTIFICATION</scope>
</reference>
<name>A0A6I9SHJ8_ELAGV</name>
<dbReference type="CDD" id="cd10910">
    <property type="entry name" value="PIN_limkain_b1_N_like"/>
    <property type="match status" value="1"/>
</dbReference>
<dbReference type="Pfam" id="PF24620">
    <property type="entry name" value="DUF7625"/>
    <property type="match status" value="1"/>
</dbReference>
<protein>
    <submittedName>
        <fullName evidence="6">Uncharacterized protein LOC105061502</fullName>
    </submittedName>
</protein>
<sequence length="703" mass="76636">MSAGGGGGGGGGGKAEGQYSMAKTSVWWDIENCQVPRACDPHLIAQNIRLALEAMDYRGAVSISAYGDTSKISQVVQQALSSTGISLNHVPAGVKDASDKKILVDMLFWAVDNPPPANYLLISGDRDFSNALHQLRMRRYNILLAQPPNVSQALVAAAKSVWLWKNLLAGGPPLSESPYPSNALNDNLSGTETSKNNIPDAVQTTQPIDPPATSLHLGSQRNCGNGKPDNRYKGKQVRRNTTTSQASSNTPRTSSNENKQHRSGTEGLMNGAPNNGIPKWTKRQPNQASTSMTSSFDVKEGAQLNHPGTSSFLQSSLQKPSTESGYSHQSGTVQVKEAPHEFFGANKPNTSSAPTPDYSTPYPEFPMNNGKYFPNNYQNHYPKPLRPSDLLHPQTNITSGNLSVPNSQKHSCYPPPSWTSSPPSTSLQTWPSGLPYASGPSGNLPDINRLNMSDYPSSVHHNTPSCQQTPEPSMTCAMERPNAPYQGQPFYPDYTHRPPPIPAMNNNASNNAHWGTPGCTAPPMEVQDLMGNILRALHILKTDKMAPTEVNIADCIHYGEMNMQNFNVKMALDYAVQYQFVVMHKLGGNLPFYIVKNDTLWKCVNVMDGNAKHPKGTWDAVQKFLSSKNGRSTLRSSQCRYQAAIILKQHCLKQLVLGDILQILHIVITVKKWIVPHSSGWQPLSFNVSISDTNADGSACTNP</sequence>
<evidence type="ECO:0000259" key="4">
    <source>
        <dbReference type="Pfam" id="PF24620"/>
    </source>
</evidence>
<accession>A0A6I9SHJ8</accession>
<dbReference type="AlphaFoldDB" id="A0A6I9SHJ8"/>
<feature type="domain" description="DUF7625" evidence="4">
    <location>
        <begin position="516"/>
        <end position="610"/>
    </location>
</feature>
<feature type="domain" description="NYN" evidence="2">
    <location>
        <begin position="23"/>
        <end position="159"/>
    </location>
</feature>
<feature type="compositionally biased region" description="Polar residues" evidence="1">
    <location>
        <begin position="178"/>
        <end position="207"/>
    </location>
</feature>
<dbReference type="Gene3D" id="3.40.50.1010">
    <property type="entry name" value="5'-nuclease"/>
    <property type="match status" value="1"/>
</dbReference>
<dbReference type="InterPro" id="IPR021139">
    <property type="entry name" value="NYN"/>
</dbReference>
<dbReference type="OrthoDB" id="549353at2759"/>
<evidence type="ECO:0000313" key="6">
    <source>
        <dbReference type="RefSeq" id="XP_010943865.1"/>
    </source>
</evidence>
<dbReference type="GeneID" id="105061502"/>
<dbReference type="RefSeq" id="XP_010943865.1">
    <property type="nucleotide sequence ID" value="XM_010945563.3"/>
</dbReference>
<dbReference type="PANTHER" id="PTHR14379:SF3">
    <property type="entry name" value="MEIOSIS REGULATOR AND MRNA STABILITY FACTOR 1"/>
    <property type="match status" value="1"/>
</dbReference>
<evidence type="ECO:0000259" key="3">
    <source>
        <dbReference type="Pfam" id="PF14418"/>
    </source>
</evidence>
<dbReference type="GO" id="GO:0004540">
    <property type="term" value="F:RNA nuclease activity"/>
    <property type="evidence" value="ECO:0007669"/>
    <property type="project" value="InterPro"/>
</dbReference>
<dbReference type="FunCoup" id="A0A6I9SHJ8">
    <property type="interactions" value="2010"/>
</dbReference>
<feature type="compositionally biased region" description="Polar residues" evidence="1">
    <location>
        <begin position="239"/>
        <end position="257"/>
    </location>
</feature>
<evidence type="ECO:0000256" key="1">
    <source>
        <dbReference type="SAM" id="MobiDB-lite"/>
    </source>
</evidence>
<dbReference type="GO" id="GO:0005777">
    <property type="term" value="C:peroxisome"/>
    <property type="evidence" value="ECO:0007669"/>
    <property type="project" value="InterPro"/>
</dbReference>
<feature type="compositionally biased region" description="Polar residues" evidence="1">
    <location>
        <begin position="393"/>
        <end position="410"/>
    </location>
</feature>
<dbReference type="InParanoid" id="A0A6I9SHJ8"/>
<feature type="region of interest" description="Disordered" evidence="1">
    <location>
        <begin position="389"/>
        <end position="432"/>
    </location>
</feature>
<feature type="compositionally biased region" description="Polar residues" evidence="1">
    <location>
        <begin position="306"/>
        <end position="332"/>
    </location>
</feature>
<feature type="domain" description="OST-HTH associated" evidence="3">
    <location>
        <begin position="635"/>
        <end position="695"/>
    </location>
</feature>
<dbReference type="GO" id="GO:0010468">
    <property type="term" value="P:regulation of gene expression"/>
    <property type="evidence" value="ECO:0007669"/>
    <property type="project" value="InterPro"/>
</dbReference>
<dbReference type="Proteomes" id="UP000504607">
    <property type="component" value="Unplaced"/>
</dbReference>